<dbReference type="InterPro" id="IPR032859">
    <property type="entry name" value="KH_dom-like"/>
</dbReference>
<protein>
    <recommendedName>
        <fullName evidence="2 8">GTPase Der</fullName>
    </recommendedName>
    <alternativeName>
        <fullName evidence="7 8">GTP-binding protein EngA</fullName>
    </alternativeName>
</protein>
<feature type="compositionally biased region" description="Basic residues" evidence="11">
    <location>
        <begin position="489"/>
        <end position="510"/>
    </location>
</feature>
<dbReference type="NCBIfam" id="TIGR00231">
    <property type="entry name" value="small_GTP"/>
    <property type="match status" value="2"/>
</dbReference>
<dbReference type="RefSeq" id="WP_094786389.1">
    <property type="nucleotide sequence ID" value="NZ_NDXW01000001.1"/>
</dbReference>
<dbReference type="PANTHER" id="PTHR43834:SF6">
    <property type="entry name" value="GTPASE DER"/>
    <property type="match status" value="1"/>
</dbReference>
<evidence type="ECO:0000256" key="6">
    <source>
        <dbReference type="ARBA" id="ARBA00023134"/>
    </source>
</evidence>
<dbReference type="InterPro" id="IPR006073">
    <property type="entry name" value="GTP-bd"/>
</dbReference>
<dbReference type="FunFam" id="3.40.50.300:FF:000057">
    <property type="entry name" value="GTPase Der"/>
    <property type="match status" value="1"/>
</dbReference>
<dbReference type="EMBL" id="NDXW01000001">
    <property type="protein sequence ID" value="RDH42980.1"/>
    <property type="molecule type" value="Genomic_DNA"/>
</dbReference>
<feature type="domain" description="EngA-type G" evidence="12">
    <location>
        <begin position="215"/>
        <end position="388"/>
    </location>
</feature>
<dbReference type="InterPro" id="IPR005225">
    <property type="entry name" value="Small_GTP-bd"/>
</dbReference>
<comment type="similarity">
    <text evidence="1 8 9 10">Belongs to the TRAFAC class TrmE-Era-EngA-EngB-Septin-like GTPase superfamily. EngA (Der) GTPase family.</text>
</comment>
<dbReference type="PRINTS" id="PR00326">
    <property type="entry name" value="GTP1OBG"/>
</dbReference>
<evidence type="ECO:0000256" key="5">
    <source>
        <dbReference type="ARBA" id="ARBA00022741"/>
    </source>
</evidence>
<reference evidence="13 14" key="1">
    <citation type="submission" date="2017-04" db="EMBL/GenBank/DDBJ databases">
        <title>Draft genome sequence of Zooshikella ganghwensis VG4 isolated from Red Sea sediments.</title>
        <authorList>
            <person name="Rehman Z."/>
            <person name="Alam I."/>
            <person name="Kamau A."/>
            <person name="Bajic V."/>
            <person name="Leiknes T."/>
        </authorList>
    </citation>
    <scope>NUCLEOTIDE SEQUENCE [LARGE SCALE GENOMIC DNA]</scope>
    <source>
        <strain evidence="13 14">VG4</strain>
    </source>
</reference>
<name>A0A4P9VLI8_9GAMM</name>
<dbReference type="GO" id="GO:0042254">
    <property type="term" value="P:ribosome biogenesis"/>
    <property type="evidence" value="ECO:0007669"/>
    <property type="project" value="UniProtKB-KW"/>
</dbReference>
<feature type="region of interest" description="Disordered" evidence="11">
    <location>
        <begin position="476"/>
        <end position="510"/>
    </location>
</feature>
<dbReference type="Proteomes" id="UP000257039">
    <property type="component" value="Unassembled WGS sequence"/>
</dbReference>
<feature type="binding site" evidence="8">
    <location>
        <begin position="9"/>
        <end position="16"/>
    </location>
    <ligand>
        <name>GTP</name>
        <dbReference type="ChEBI" id="CHEBI:37565"/>
        <label>1</label>
    </ligand>
</feature>
<evidence type="ECO:0000256" key="4">
    <source>
        <dbReference type="ARBA" id="ARBA00022737"/>
    </source>
</evidence>
<dbReference type="FunFam" id="3.30.300.20:FF:000004">
    <property type="entry name" value="GTPase Der"/>
    <property type="match status" value="1"/>
</dbReference>
<dbReference type="Gene3D" id="3.30.300.20">
    <property type="match status" value="1"/>
</dbReference>
<feature type="domain" description="EngA-type G" evidence="12">
    <location>
        <begin position="3"/>
        <end position="166"/>
    </location>
</feature>
<evidence type="ECO:0000256" key="11">
    <source>
        <dbReference type="SAM" id="MobiDB-lite"/>
    </source>
</evidence>
<dbReference type="FunFam" id="3.40.50.300:FF:000040">
    <property type="entry name" value="GTPase Der"/>
    <property type="match status" value="1"/>
</dbReference>
<evidence type="ECO:0000256" key="2">
    <source>
        <dbReference type="ARBA" id="ARBA00020953"/>
    </source>
</evidence>
<dbReference type="Pfam" id="PF14714">
    <property type="entry name" value="KH_dom-like"/>
    <property type="match status" value="1"/>
</dbReference>
<comment type="subunit">
    <text evidence="8">Associates with the 50S ribosomal subunit.</text>
</comment>
<dbReference type="PANTHER" id="PTHR43834">
    <property type="entry name" value="GTPASE DER"/>
    <property type="match status" value="1"/>
</dbReference>
<dbReference type="InterPro" id="IPR027417">
    <property type="entry name" value="P-loop_NTPase"/>
</dbReference>
<dbReference type="PROSITE" id="PS51712">
    <property type="entry name" value="G_ENGA"/>
    <property type="match status" value="2"/>
</dbReference>
<dbReference type="InterPro" id="IPR031166">
    <property type="entry name" value="G_ENGA"/>
</dbReference>
<keyword evidence="6 8" id="KW-0342">GTP-binding</keyword>
<feature type="binding site" evidence="8">
    <location>
        <begin position="56"/>
        <end position="60"/>
    </location>
    <ligand>
        <name>GTP</name>
        <dbReference type="ChEBI" id="CHEBI:37565"/>
        <label>1</label>
    </ligand>
</feature>
<feature type="binding site" evidence="8">
    <location>
        <begin position="221"/>
        <end position="228"/>
    </location>
    <ligand>
        <name>GTP</name>
        <dbReference type="ChEBI" id="CHEBI:37565"/>
        <label>2</label>
    </ligand>
</feature>
<feature type="binding site" evidence="8">
    <location>
        <begin position="118"/>
        <end position="121"/>
    </location>
    <ligand>
        <name>GTP</name>
        <dbReference type="ChEBI" id="CHEBI:37565"/>
        <label>1</label>
    </ligand>
</feature>
<proteinExistence type="inferred from homology"/>
<accession>A0A4P9VLI8</accession>
<organism evidence="13 14">
    <name type="scientific">Zooshikella ganghwensis</name>
    <dbReference type="NCBI Taxonomy" id="202772"/>
    <lineage>
        <taxon>Bacteria</taxon>
        <taxon>Pseudomonadati</taxon>
        <taxon>Pseudomonadota</taxon>
        <taxon>Gammaproteobacteria</taxon>
        <taxon>Oceanospirillales</taxon>
        <taxon>Zooshikellaceae</taxon>
        <taxon>Zooshikella</taxon>
    </lineage>
</organism>
<keyword evidence="5 8" id="KW-0547">Nucleotide-binding</keyword>
<evidence type="ECO:0000313" key="14">
    <source>
        <dbReference type="Proteomes" id="UP000257039"/>
    </source>
</evidence>
<dbReference type="InterPro" id="IPR016484">
    <property type="entry name" value="GTPase_Der"/>
</dbReference>
<dbReference type="SMART" id="SM00382">
    <property type="entry name" value="AAA"/>
    <property type="match status" value="2"/>
</dbReference>
<comment type="caution">
    <text evidence="13">The sequence shown here is derived from an EMBL/GenBank/DDBJ whole genome shotgun (WGS) entry which is preliminary data.</text>
</comment>
<evidence type="ECO:0000256" key="8">
    <source>
        <dbReference type="HAMAP-Rule" id="MF_00195"/>
    </source>
</evidence>
<dbReference type="InterPro" id="IPR015946">
    <property type="entry name" value="KH_dom-like_a/b"/>
</dbReference>
<feature type="binding site" evidence="8">
    <location>
        <begin position="333"/>
        <end position="336"/>
    </location>
    <ligand>
        <name>GTP</name>
        <dbReference type="ChEBI" id="CHEBI:37565"/>
        <label>2</label>
    </ligand>
</feature>
<evidence type="ECO:0000256" key="1">
    <source>
        <dbReference type="ARBA" id="ARBA00008279"/>
    </source>
</evidence>
<dbReference type="AlphaFoldDB" id="A0A4P9VLI8"/>
<comment type="function">
    <text evidence="8 10">GTPase that plays an essential role in the late steps of ribosome biogenesis.</text>
</comment>
<gene>
    <name evidence="8 13" type="primary">der</name>
    <name evidence="13" type="ORF">B9G39_05665</name>
</gene>
<evidence type="ECO:0000313" key="13">
    <source>
        <dbReference type="EMBL" id="RDH42980.1"/>
    </source>
</evidence>
<keyword evidence="3 8" id="KW-0690">Ribosome biogenesis</keyword>
<dbReference type="PIRSF" id="PIRSF006485">
    <property type="entry name" value="GTP-binding_EngA"/>
    <property type="match status" value="1"/>
</dbReference>
<dbReference type="HAMAP" id="MF_00195">
    <property type="entry name" value="GTPase_Der"/>
    <property type="match status" value="1"/>
</dbReference>
<evidence type="ECO:0000256" key="7">
    <source>
        <dbReference type="ARBA" id="ARBA00032345"/>
    </source>
</evidence>
<dbReference type="Gene3D" id="3.40.50.300">
    <property type="entry name" value="P-loop containing nucleotide triphosphate hydrolases"/>
    <property type="match status" value="2"/>
</dbReference>
<dbReference type="SUPFAM" id="SSF52540">
    <property type="entry name" value="P-loop containing nucleoside triphosphate hydrolases"/>
    <property type="match status" value="2"/>
</dbReference>
<dbReference type="InterPro" id="IPR003593">
    <property type="entry name" value="AAA+_ATPase"/>
</dbReference>
<keyword evidence="4 10" id="KW-0677">Repeat</keyword>
<sequence length="510" mass="56633">MNPVIALVGRPNVGKSTLFNRLTRSRDALVANYAGLTRDRQYGEGKLGDRDYIVIDTGGISGNEEGIDAAMAQQSLQAIEEADAVLFMVDARVGLTAADEMIGQHLRTRNKPTFLIVNKIDGIDDDVAKSEFYQLGITETVGIAAAHGRNVRSMINQVMTLFPQPEVEITPFVSEEELLAEGLSADGEISTGDGSVELTEQSASAESEVEREHGTKVAIVGRPNVGKSTLVNRLLGEERVVVYDHAGTTRDSVYIPFERNDQRYTLIDTAGVRRRGRVAESIEKFSVVKTLQAIRDANVVILVLDARTGLVEQDLHLLGFVIETGRALVIAVNKWDGLEQRVKQDIKDELEYRLGFANFARIHFISALHGSGVGNLYESVNEAYKAATTRWSSNRLTRLLEDAVADHQPPLVNGHRIKLRYAHLGGLNPPLVVIHGNQTAAVPQTYQRYLENTFRRELKIVGSPIQIEFRTGENPFAGKKNKLTDRQVAKKKRLVQHVKKQEKKRKKKKK</sequence>
<dbReference type="GO" id="GO:0043022">
    <property type="term" value="F:ribosome binding"/>
    <property type="evidence" value="ECO:0007669"/>
    <property type="project" value="TreeGrafter"/>
</dbReference>
<dbReference type="NCBIfam" id="TIGR03594">
    <property type="entry name" value="GTPase_EngA"/>
    <property type="match status" value="1"/>
</dbReference>
<evidence type="ECO:0000256" key="9">
    <source>
        <dbReference type="PROSITE-ProRule" id="PRU01049"/>
    </source>
</evidence>
<keyword evidence="14" id="KW-1185">Reference proteome</keyword>
<evidence type="ECO:0000256" key="10">
    <source>
        <dbReference type="RuleBase" id="RU004481"/>
    </source>
</evidence>
<feature type="binding site" evidence="8">
    <location>
        <begin position="268"/>
        <end position="272"/>
    </location>
    <ligand>
        <name>GTP</name>
        <dbReference type="ChEBI" id="CHEBI:37565"/>
        <label>2</label>
    </ligand>
</feature>
<dbReference type="CDD" id="cd01894">
    <property type="entry name" value="EngA1"/>
    <property type="match status" value="1"/>
</dbReference>
<evidence type="ECO:0000256" key="3">
    <source>
        <dbReference type="ARBA" id="ARBA00022517"/>
    </source>
</evidence>
<dbReference type="Pfam" id="PF01926">
    <property type="entry name" value="MMR_HSR1"/>
    <property type="match status" value="2"/>
</dbReference>
<evidence type="ECO:0000259" key="12">
    <source>
        <dbReference type="PROSITE" id="PS51712"/>
    </source>
</evidence>
<dbReference type="CDD" id="cd01895">
    <property type="entry name" value="EngA2"/>
    <property type="match status" value="1"/>
</dbReference>
<dbReference type="GO" id="GO:0005525">
    <property type="term" value="F:GTP binding"/>
    <property type="evidence" value="ECO:0007669"/>
    <property type="project" value="UniProtKB-UniRule"/>
</dbReference>